<dbReference type="PANTHER" id="PTHR43648">
    <property type="entry name" value="ELECTRON TRANSFER FLAVOPROTEIN BETA SUBUNIT LYSINE METHYLTRANSFERASE"/>
    <property type="match status" value="1"/>
</dbReference>
<evidence type="ECO:0000256" key="1">
    <source>
        <dbReference type="ARBA" id="ARBA00009741"/>
    </source>
</evidence>
<comment type="catalytic activity">
    <reaction evidence="6">
        <text>L-lysyl-[protein] + 3 S-adenosyl-L-methionine = N(6),N(6),N(6)-trimethyl-L-lysyl-[protein] + 3 S-adenosyl-L-homocysteine + 3 H(+)</text>
        <dbReference type="Rhea" id="RHEA:54192"/>
        <dbReference type="Rhea" id="RHEA-COMP:9752"/>
        <dbReference type="Rhea" id="RHEA-COMP:13826"/>
        <dbReference type="ChEBI" id="CHEBI:15378"/>
        <dbReference type="ChEBI" id="CHEBI:29969"/>
        <dbReference type="ChEBI" id="CHEBI:57856"/>
        <dbReference type="ChEBI" id="CHEBI:59789"/>
        <dbReference type="ChEBI" id="CHEBI:61961"/>
    </reaction>
</comment>
<dbReference type="CDD" id="cd02440">
    <property type="entry name" value="AdoMet_MTases"/>
    <property type="match status" value="1"/>
</dbReference>
<dbReference type="KEGG" id="nth:Nther_1185"/>
<dbReference type="STRING" id="457570.Nther_1185"/>
<protein>
    <recommendedName>
        <fullName evidence="6">Ribosomal protein L11 methyltransferase</fullName>
        <shortName evidence="6">L11 Mtase</shortName>
        <ecNumber evidence="6">2.1.1.-</ecNumber>
    </recommendedName>
</protein>
<evidence type="ECO:0000256" key="6">
    <source>
        <dbReference type="HAMAP-Rule" id="MF_00735"/>
    </source>
</evidence>
<dbReference type="SUPFAM" id="SSF53335">
    <property type="entry name" value="S-adenosyl-L-methionine-dependent methyltransferases"/>
    <property type="match status" value="1"/>
</dbReference>
<evidence type="ECO:0000256" key="3">
    <source>
        <dbReference type="ARBA" id="ARBA00022603"/>
    </source>
</evidence>
<dbReference type="GO" id="GO:0032259">
    <property type="term" value="P:methylation"/>
    <property type="evidence" value="ECO:0007669"/>
    <property type="project" value="UniProtKB-KW"/>
</dbReference>
<feature type="binding site" evidence="6">
    <location>
        <position position="261"/>
    </location>
    <ligand>
        <name>S-adenosyl-L-methionine</name>
        <dbReference type="ChEBI" id="CHEBI:59789"/>
    </ligand>
</feature>
<feature type="binding site" evidence="6">
    <location>
        <position position="174"/>
    </location>
    <ligand>
        <name>S-adenosyl-L-methionine</name>
        <dbReference type="ChEBI" id="CHEBI:59789"/>
    </ligand>
</feature>
<evidence type="ECO:0000256" key="5">
    <source>
        <dbReference type="ARBA" id="ARBA00022691"/>
    </source>
</evidence>
<dbReference type="InterPro" id="IPR004498">
    <property type="entry name" value="Ribosomal_PrmA_MeTrfase"/>
</dbReference>
<organism evidence="7 8">
    <name type="scientific">Natranaerobius thermophilus (strain ATCC BAA-1301 / DSM 18059 / JW/NM-WN-LF)</name>
    <dbReference type="NCBI Taxonomy" id="457570"/>
    <lineage>
        <taxon>Bacteria</taxon>
        <taxon>Bacillati</taxon>
        <taxon>Bacillota</taxon>
        <taxon>Clostridia</taxon>
        <taxon>Natranaerobiales</taxon>
        <taxon>Natranaerobiaceae</taxon>
        <taxon>Natranaerobius</taxon>
    </lineage>
</organism>
<sequence length="324" mass="36222">MNDSKIMKRGENMKWAELTLTTEREAMEAVSNLFHESGAGGVVIKDPKIVPQLDEDELWQDPQKLEKHAEHSLIDRVYVMAYLPWDEELSNKLSTIRERISDMENYGLNVSANDLNVSKVDEDDWSEAWKEYYQPVNVNGITVRPTWTSPDNNEQTTIWLDPGMAFGTGTHPTTIMCISFLKQYLQGNEKVIDLGCGSGILSIAAAKLGVEKVFAYDIDSVACRVAGQNANLNEVRDLIDIKRGDVKKQVVEEKADVVVGNLISDIIISLVPNIKYMMKENAIFIGSGIAVNKKEAVIDEFNSHGMEIVAEETSGEWIALVVRN</sequence>
<dbReference type="Proteomes" id="UP000001683">
    <property type="component" value="Chromosome"/>
</dbReference>
<feature type="binding site" evidence="6">
    <location>
        <position position="195"/>
    </location>
    <ligand>
        <name>S-adenosyl-L-methionine</name>
        <dbReference type="ChEBI" id="CHEBI:59789"/>
    </ligand>
</feature>
<dbReference type="eggNOG" id="COG2264">
    <property type="taxonomic scope" value="Bacteria"/>
</dbReference>
<keyword evidence="4 6" id="KW-0808">Transferase</keyword>
<dbReference type="AlphaFoldDB" id="B2A1N1"/>
<dbReference type="GO" id="GO:0005840">
    <property type="term" value="C:ribosome"/>
    <property type="evidence" value="ECO:0007669"/>
    <property type="project" value="UniProtKB-KW"/>
</dbReference>
<evidence type="ECO:0000313" key="8">
    <source>
        <dbReference type="Proteomes" id="UP000001683"/>
    </source>
</evidence>
<keyword evidence="7" id="KW-0689">Ribosomal protein</keyword>
<keyword evidence="2 6" id="KW-0963">Cytoplasm</keyword>
<dbReference type="PIRSF" id="PIRSF000401">
    <property type="entry name" value="RPL11_MTase"/>
    <property type="match status" value="1"/>
</dbReference>
<gene>
    <name evidence="6" type="primary">prmA</name>
    <name evidence="7" type="ordered locus">Nther_1185</name>
</gene>
<dbReference type="GO" id="GO:0016279">
    <property type="term" value="F:protein-lysine N-methyltransferase activity"/>
    <property type="evidence" value="ECO:0007669"/>
    <property type="project" value="RHEA"/>
</dbReference>
<accession>B2A1N1</accession>
<dbReference type="InterPro" id="IPR050078">
    <property type="entry name" value="Ribosomal_L11_MeTrfase_PrmA"/>
</dbReference>
<dbReference type="Gene3D" id="3.40.50.150">
    <property type="entry name" value="Vaccinia Virus protein VP39"/>
    <property type="match status" value="1"/>
</dbReference>
<dbReference type="InParanoid" id="B2A1N1"/>
<dbReference type="HOGENOM" id="CLU_049382_0_1_9"/>
<dbReference type="EMBL" id="CP001034">
    <property type="protein sequence ID" value="ACB84768.1"/>
    <property type="molecule type" value="Genomic_DNA"/>
</dbReference>
<evidence type="ECO:0000256" key="4">
    <source>
        <dbReference type="ARBA" id="ARBA00022679"/>
    </source>
</evidence>
<dbReference type="EC" id="2.1.1.-" evidence="6"/>
<comment type="subcellular location">
    <subcellularLocation>
        <location evidence="6">Cytoplasm</location>
    </subcellularLocation>
</comment>
<keyword evidence="5 6" id="KW-0949">S-adenosyl-L-methionine</keyword>
<keyword evidence="8" id="KW-1185">Reference proteome</keyword>
<name>B2A1N1_NATTJ</name>
<comment type="function">
    <text evidence="6">Methylates ribosomal protein L11.</text>
</comment>
<reference evidence="7 8" key="1">
    <citation type="submission" date="2008-04" db="EMBL/GenBank/DDBJ databases">
        <title>Complete sequence of chromosome of Natranaerobius thermophilus JW/NM-WN-LF.</title>
        <authorList>
            <consortium name="US DOE Joint Genome Institute"/>
            <person name="Copeland A."/>
            <person name="Lucas S."/>
            <person name="Lapidus A."/>
            <person name="Glavina del Rio T."/>
            <person name="Dalin E."/>
            <person name="Tice H."/>
            <person name="Bruce D."/>
            <person name="Goodwin L."/>
            <person name="Pitluck S."/>
            <person name="Chertkov O."/>
            <person name="Brettin T."/>
            <person name="Detter J.C."/>
            <person name="Han C."/>
            <person name="Kuske C.R."/>
            <person name="Schmutz J."/>
            <person name="Larimer F."/>
            <person name="Land M."/>
            <person name="Hauser L."/>
            <person name="Kyrpides N."/>
            <person name="Lykidis A."/>
            <person name="Mesbah N.M."/>
            <person name="Wiegel J."/>
        </authorList>
    </citation>
    <scope>NUCLEOTIDE SEQUENCE [LARGE SCALE GENOMIC DNA]</scope>
    <source>
        <strain evidence="8">ATCC BAA-1301 / DSM 18059 / JW/NM-WN-LF</strain>
    </source>
</reference>
<evidence type="ECO:0000313" key="7">
    <source>
        <dbReference type="EMBL" id="ACB84768.1"/>
    </source>
</evidence>
<dbReference type="Pfam" id="PF06325">
    <property type="entry name" value="PrmA"/>
    <property type="match status" value="1"/>
</dbReference>
<dbReference type="FunCoup" id="B2A1N1">
    <property type="interactions" value="297"/>
</dbReference>
<comment type="similarity">
    <text evidence="1 6">Belongs to the methyltransferase superfamily. PrmA family.</text>
</comment>
<keyword evidence="3 6" id="KW-0489">Methyltransferase</keyword>
<evidence type="ECO:0000256" key="2">
    <source>
        <dbReference type="ARBA" id="ARBA00022490"/>
    </source>
</evidence>
<dbReference type="OrthoDB" id="9785995at2"/>
<dbReference type="NCBIfam" id="TIGR00406">
    <property type="entry name" value="prmA"/>
    <property type="match status" value="1"/>
</dbReference>
<dbReference type="InterPro" id="IPR029063">
    <property type="entry name" value="SAM-dependent_MTases_sf"/>
</dbReference>
<keyword evidence="7" id="KW-0687">Ribonucleoprotein</keyword>
<reference evidence="7 8" key="2">
    <citation type="journal article" date="2011" name="J. Bacteriol.">
        <title>Complete genome sequence of the anaerobic, halophilic alkalithermophile Natranaerobius thermophilus JW/NM-WN-LF.</title>
        <authorList>
            <person name="Zhao B."/>
            <person name="Mesbah N.M."/>
            <person name="Dalin E."/>
            <person name="Goodwin L."/>
            <person name="Nolan M."/>
            <person name="Pitluck S."/>
            <person name="Chertkov O."/>
            <person name="Brettin T.S."/>
            <person name="Han J."/>
            <person name="Larimer F.W."/>
            <person name="Land M.L."/>
            <person name="Hauser L."/>
            <person name="Kyrpides N."/>
            <person name="Wiegel J."/>
        </authorList>
    </citation>
    <scope>NUCLEOTIDE SEQUENCE [LARGE SCALE GENOMIC DNA]</scope>
    <source>
        <strain evidence="8">ATCC BAA-1301 / DSM 18059 / JW/NM-WN-LF</strain>
    </source>
</reference>
<dbReference type="HAMAP" id="MF_00735">
    <property type="entry name" value="Methyltr_PrmA"/>
    <property type="match status" value="1"/>
</dbReference>
<dbReference type="GO" id="GO:0005737">
    <property type="term" value="C:cytoplasm"/>
    <property type="evidence" value="ECO:0007669"/>
    <property type="project" value="UniProtKB-SubCell"/>
</dbReference>
<dbReference type="PANTHER" id="PTHR43648:SF1">
    <property type="entry name" value="ELECTRON TRANSFER FLAVOPROTEIN BETA SUBUNIT LYSINE METHYLTRANSFERASE"/>
    <property type="match status" value="1"/>
</dbReference>
<feature type="binding site" evidence="6">
    <location>
        <position position="217"/>
    </location>
    <ligand>
        <name>S-adenosyl-L-methionine</name>
        <dbReference type="ChEBI" id="CHEBI:59789"/>
    </ligand>
</feature>
<dbReference type="RefSeq" id="WP_012447643.1">
    <property type="nucleotide sequence ID" value="NC_010718.1"/>
</dbReference>
<proteinExistence type="inferred from homology"/>